<name>W5LY43_LEPOC</name>
<evidence type="ECO:0000313" key="3">
    <source>
        <dbReference type="Proteomes" id="UP000018468"/>
    </source>
</evidence>
<feature type="region of interest" description="Disordered" evidence="1">
    <location>
        <begin position="164"/>
        <end position="200"/>
    </location>
</feature>
<keyword evidence="3" id="KW-1185">Reference proteome</keyword>
<feature type="region of interest" description="Disordered" evidence="1">
    <location>
        <begin position="44"/>
        <end position="146"/>
    </location>
</feature>
<reference evidence="3" key="1">
    <citation type="submission" date="2011-12" db="EMBL/GenBank/DDBJ databases">
        <title>The Draft Genome of Lepisosteus oculatus.</title>
        <authorList>
            <consortium name="The Broad Institute Genome Assembly &amp; Analysis Group"/>
            <consortium name="Computational R&amp;D Group"/>
            <consortium name="and Sequencing Platform"/>
            <person name="Di Palma F."/>
            <person name="Alfoldi J."/>
            <person name="Johnson J."/>
            <person name="Berlin A."/>
            <person name="Gnerre S."/>
            <person name="Jaffe D."/>
            <person name="MacCallum I."/>
            <person name="Young S."/>
            <person name="Walker B.J."/>
            <person name="Lander E.S."/>
            <person name="Lindblad-Toh K."/>
        </authorList>
    </citation>
    <scope>NUCLEOTIDE SEQUENCE [LARGE SCALE GENOMIC DNA]</scope>
</reference>
<dbReference type="Bgee" id="ENSLOCG00000000945">
    <property type="expression patterns" value="Expressed in testis and 13 other cell types or tissues"/>
</dbReference>
<evidence type="ECO:0000256" key="1">
    <source>
        <dbReference type="SAM" id="MobiDB-lite"/>
    </source>
</evidence>
<reference evidence="2" key="3">
    <citation type="submission" date="2025-09" db="UniProtKB">
        <authorList>
            <consortium name="Ensembl"/>
        </authorList>
    </citation>
    <scope>IDENTIFICATION</scope>
</reference>
<dbReference type="Ensembl" id="ENSLOCT00000001054.1">
    <property type="protein sequence ID" value="ENSLOCP00000001050.1"/>
    <property type="gene ID" value="ENSLOCG00000000945.1"/>
</dbReference>
<dbReference type="InParanoid" id="W5LY43"/>
<dbReference type="EMBL" id="AHAT01034201">
    <property type="status" value="NOT_ANNOTATED_CDS"/>
    <property type="molecule type" value="Genomic_DNA"/>
</dbReference>
<organism evidence="2 3">
    <name type="scientific">Lepisosteus oculatus</name>
    <name type="common">Spotted gar</name>
    <dbReference type="NCBI Taxonomy" id="7918"/>
    <lineage>
        <taxon>Eukaryota</taxon>
        <taxon>Metazoa</taxon>
        <taxon>Chordata</taxon>
        <taxon>Craniata</taxon>
        <taxon>Vertebrata</taxon>
        <taxon>Euteleostomi</taxon>
        <taxon>Actinopterygii</taxon>
        <taxon>Neopterygii</taxon>
        <taxon>Holostei</taxon>
        <taxon>Semionotiformes</taxon>
        <taxon>Lepisosteidae</taxon>
        <taxon>Lepisosteus</taxon>
    </lineage>
</organism>
<protein>
    <submittedName>
        <fullName evidence="2">Dapper homolog 2-like</fullName>
    </submittedName>
</protein>
<accession>W5LY43</accession>
<dbReference type="OMA" id="WWTPATP"/>
<dbReference type="HOGENOM" id="CLU_888412_0_0_1"/>
<evidence type="ECO:0000313" key="2">
    <source>
        <dbReference type="Ensembl" id="ENSLOCP00000001050.1"/>
    </source>
</evidence>
<sequence length="313" mass="32380">MITLTAWLMGSRASARAALRDREGLWAARLSAVPLCRRPAVRTARTVAGPPSPGTPWRCPTQKRCPPTRLAPRGPPATPGPAQGSTRSVAAPCRPPAAPSAARGPGGPGLVARTPPTTAPPSGRGPDCSPPLSSRRGPRGGSGGRCPQVTWKYSAASCRSPTFAPGWGAGPQGRPPLPRTALQRPSAGTPDSRWTPSSARTWCRGRPRRCTPTPAPSTRWRCRAPCTRPAAPRTPSRMRVAGGRRCPGVPAAPALRTLLARPGQIATSASCSGGTGAGPARCCSPPWTPAPRAAGKRRACRCRPSAAAVPPPR</sequence>
<feature type="region of interest" description="Disordered" evidence="1">
    <location>
        <begin position="269"/>
        <end position="293"/>
    </location>
</feature>
<dbReference type="AlphaFoldDB" id="W5LY43"/>
<reference evidence="2" key="2">
    <citation type="submission" date="2025-08" db="UniProtKB">
        <authorList>
            <consortium name="Ensembl"/>
        </authorList>
    </citation>
    <scope>IDENTIFICATION</scope>
</reference>
<dbReference type="Proteomes" id="UP000018468">
    <property type="component" value="Linkage group LG28"/>
</dbReference>
<proteinExistence type="predicted"/>